<dbReference type="InterPro" id="IPR045269">
    <property type="entry name" value="Atg1-like"/>
</dbReference>
<feature type="region of interest" description="Disordered" evidence="9">
    <location>
        <begin position="1"/>
        <end position="25"/>
    </location>
</feature>
<evidence type="ECO:0000256" key="9">
    <source>
        <dbReference type="SAM" id="MobiDB-lite"/>
    </source>
</evidence>
<feature type="binding site" evidence="8">
    <location>
        <position position="312"/>
    </location>
    <ligand>
        <name>ATP</name>
        <dbReference type="ChEBI" id="CHEBI:30616"/>
    </ligand>
</feature>
<feature type="region of interest" description="Disordered" evidence="9">
    <location>
        <begin position="656"/>
        <end position="676"/>
    </location>
</feature>
<dbReference type="Gene3D" id="1.10.510.10">
    <property type="entry name" value="Transferase(Phosphotransferase) domain 1"/>
    <property type="match status" value="1"/>
</dbReference>
<dbReference type="SMART" id="SM00240">
    <property type="entry name" value="FHA"/>
    <property type="match status" value="1"/>
</dbReference>
<evidence type="ECO:0000313" key="12">
    <source>
        <dbReference type="EMBL" id="CEO46907.1"/>
    </source>
</evidence>
<dbReference type="Proteomes" id="UP000616885">
    <property type="component" value="Unassembled WGS sequence"/>
</dbReference>
<proteinExistence type="inferred from homology"/>
<dbReference type="PROSITE" id="PS50006">
    <property type="entry name" value="FHA_DOMAIN"/>
    <property type="match status" value="1"/>
</dbReference>
<dbReference type="PROSITE" id="PS00107">
    <property type="entry name" value="PROTEIN_KINASE_ATP"/>
    <property type="match status" value="1"/>
</dbReference>
<dbReference type="SUPFAM" id="SSF49879">
    <property type="entry name" value="SMAD/FHA domain"/>
    <property type="match status" value="1"/>
</dbReference>
<feature type="domain" description="FHA" evidence="10">
    <location>
        <begin position="109"/>
        <end position="162"/>
    </location>
</feature>
<dbReference type="GO" id="GO:0005524">
    <property type="term" value="F:ATP binding"/>
    <property type="evidence" value="ECO:0007669"/>
    <property type="project" value="UniProtKB-UniRule"/>
</dbReference>
<feature type="region of interest" description="Disordered" evidence="9">
    <location>
        <begin position="728"/>
        <end position="753"/>
    </location>
</feature>
<dbReference type="GO" id="GO:0006914">
    <property type="term" value="P:autophagy"/>
    <property type="evidence" value="ECO:0007669"/>
    <property type="project" value="UniProtKB-KW"/>
</dbReference>
<dbReference type="SMART" id="SM00220">
    <property type="entry name" value="S_TKc"/>
    <property type="match status" value="1"/>
</dbReference>
<dbReference type="PANTHER" id="PTHR24348">
    <property type="entry name" value="SERINE/THREONINE-PROTEIN KINASE UNC-51-RELATED"/>
    <property type="match status" value="1"/>
</dbReference>
<evidence type="ECO:0000256" key="5">
    <source>
        <dbReference type="ARBA" id="ARBA00022840"/>
    </source>
</evidence>
<dbReference type="Pfam" id="PF00069">
    <property type="entry name" value="Pkinase"/>
    <property type="match status" value="1"/>
</dbReference>
<dbReference type="EMBL" id="CDPU01000006">
    <property type="protein sequence ID" value="CEO46907.1"/>
    <property type="molecule type" value="Genomic_DNA"/>
</dbReference>
<dbReference type="InterPro" id="IPR008271">
    <property type="entry name" value="Ser/Thr_kinase_AS"/>
</dbReference>
<dbReference type="InterPro" id="IPR000719">
    <property type="entry name" value="Prot_kinase_dom"/>
</dbReference>
<evidence type="ECO:0000256" key="3">
    <source>
        <dbReference type="ARBA" id="ARBA00022448"/>
    </source>
</evidence>
<dbReference type="InterPro" id="IPR008984">
    <property type="entry name" value="SMAD_FHA_dom_sf"/>
</dbReference>
<name>A0A0B7JUE6_BIOOC</name>
<keyword evidence="6" id="KW-0072">Autophagy</keyword>
<gene>
    <name evidence="12" type="ORF">BN869_000002962_1</name>
    <name evidence="13" type="ORF">IM811_013500</name>
</gene>
<feature type="domain" description="Protein kinase" evidence="11">
    <location>
        <begin position="283"/>
        <end position="567"/>
    </location>
</feature>
<dbReference type="Gene3D" id="2.60.200.20">
    <property type="match status" value="1"/>
</dbReference>
<evidence type="ECO:0000256" key="7">
    <source>
        <dbReference type="ARBA" id="ARBA00030237"/>
    </source>
</evidence>
<comment type="similarity">
    <text evidence="2">Belongs to the protein kinase superfamily. CAMK Ser/Thr protein kinase family. CHEK2 subfamily.</text>
</comment>
<dbReference type="PROSITE" id="PS50011">
    <property type="entry name" value="PROTEIN_KINASE_DOM"/>
    <property type="match status" value="1"/>
</dbReference>
<accession>A0A0B7JUE6</accession>
<evidence type="ECO:0000256" key="1">
    <source>
        <dbReference type="ARBA" id="ARBA00004623"/>
    </source>
</evidence>
<keyword evidence="5 8" id="KW-0067">ATP-binding</keyword>
<feature type="region of interest" description="Disordered" evidence="9">
    <location>
        <begin position="248"/>
        <end position="276"/>
    </location>
</feature>
<dbReference type="GO" id="GO:0034045">
    <property type="term" value="C:phagophore assembly site membrane"/>
    <property type="evidence" value="ECO:0007669"/>
    <property type="project" value="UniProtKB-SubCell"/>
</dbReference>
<evidence type="ECO:0000256" key="4">
    <source>
        <dbReference type="ARBA" id="ARBA00022741"/>
    </source>
</evidence>
<reference evidence="13" key="2">
    <citation type="submission" date="2020-10" db="EMBL/GenBank/DDBJ databases">
        <title>High-Quality Genome Resource of Clonostachys rosea strain S41 by Oxford Nanopore Long-Read Sequencing.</title>
        <authorList>
            <person name="Wang H."/>
        </authorList>
    </citation>
    <scope>NUCLEOTIDE SEQUENCE</scope>
    <source>
        <strain evidence="13">S41</strain>
    </source>
</reference>
<dbReference type="PROSITE" id="PS00108">
    <property type="entry name" value="PROTEIN_KINASE_ST"/>
    <property type="match status" value="1"/>
</dbReference>
<evidence type="ECO:0000256" key="8">
    <source>
        <dbReference type="PROSITE-ProRule" id="PRU10141"/>
    </source>
</evidence>
<keyword evidence="3" id="KW-0813">Transport</keyword>
<evidence type="ECO:0000259" key="11">
    <source>
        <dbReference type="PROSITE" id="PS50011"/>
    </source>
</evidence>
<evidence type="ECO:0000313" key="13">
    <source>
        <dbReference type="EMBL" id="KAF9751706.1"/>
    </source>
</evidence>
<sequence length="1159" mass="130926">MDEDEPTQATQNVLDPRRVGKQNSGFSDEDISDIICILYPHSESARQEVLRLAHDDSPYIIGKDEMDNVEPDYDLEDHASRFESNPSGHGNYALILRLSSDVKNPASGFAFGRNTNRCDVVFTHDPYKRVSNIHFRIYVNEYGNVMVEDQSTNGTFVDRALLLSRSKDPLKPPITRRVLVSGSLIKILLHNESKDLTFRVRIPRRDDEYAGAYNTKVAEYFVRNKLARESDTIRPSDKGPPDIFRTAAENAGGGHRPKETTPARSINKRGETIRPEWNGSGKYNRVGMIGKGAFAVVYKVTSKYDGRPYAAKELEKRRFIKNGVLDQKVENEMKIMQRVEHPNIVRYIEHFDWDERLLIIIMEYVPGGDLGKLISEEGPFEEDMVKSMARQLLDALNYLHTKNITHRDVKPDNILINSLDPLEVKLTDFGLSKMVDSEQTFLRTFCGTLLYCAPEVYTEYAEYDENGYRNRGKKSRRMPGQRYSHAVDIWSLAGVLFFTLTKSPPYPVKTGISHSELLHKIMTTRLGITPLQEFNVSEDGIDFLSRMLQRRPEQRATIEELAEHPWLGGHGSSIQASQSFDEITDDEDMAAQLIDLPWNDQGRIIDVSDDESEKENGANFRTGRRQQQQRLFGEVGISAIGSSGVIPGDFLNLPDDDTSMRETEILGPDGDEAYDSGEDIARTRALSHFHQSADQLQSLVENVASQSLGDKENEPAQPDLLSSQYQSDYLNGSKRKPPSQELSDLSDENTPTERPFIKRLKSESNIEELSEGDIEELRLLACIPQINRLSSGRQLDEPVDKVTFWEQDRTTWHLNYPEMTQLQYDAFNQAARDRGEKFRPGQTPLWDLARRYFPPTPRMVEQPRQDVADFPPTAMPTESESIPDTLQPDPKTEFTIPAVNARAIGLIESSMTSLINGVSFPITDSLVSFGRGPENTEVFGTPSESRIPKYAFKILLWKEGYDPARDPNKVVPPWVHSSAADESSYGFYLSTKATLGIRVNGQVVPSSDAKNPSGPSRYWTRIHDGDDLVVWGGQEPHNQTSLTFRCFWGSSSKPRQDKSNALEFAPEELAQQLDLACQRTEKRIRDAGEKRLKNGAAISDLEARTRTVDLERARSIEFEQKRQEAIAFVQARQLPNSRRSSPASAPPTVTIGRVPPQLA</sequence>
<dbReference type="AlphaFoldDB" id="A0A0B7JUE6"/>
<evidence type="ECO:0000259" key="10">
    <source>
        <dbReference type="PROSITE" id="PS50006"/>
    </source>
</evidence>
<dbReference type="EMBL" id="JADCTT010000005">
    <property type="protein sequence ID" value="KAF9751706.1"/>
    <property type="molecule type" value="Genomic_DNA"/>
</dbReference>
<dbReference type="GO" id="GO:0010506">
    <property type="term" value="P:regulation of autophagy"/>
    <property type="evidence" value="ECO:0007669"/>
    <property type="project" value="InterPro"/>
</dbReference>
<evidence type="ECO:0000256" key="6">
    <source>
        <dbReference type="ARBA" id="ARBA00023006"/>
    </source>
</evidence>
<dbReference type="InterPro" id="IPR011009">
    <property type="entry name" value="Kinase-like_dom_sf"/>
</dbReference>
<organism evidence="12">
    <name type="scientific">Bionectria ochroleuca</name>
    <name type="common">Gliocladium roseum</name>
    <dbReference type="NCBI Taxonomy" id="29856"/>
    <lineage>
        <taxon>Eukaryota</taxon>
        <taxon>Fungi</taxon>
        <taxon>Dikarya</taxon>
        <taxon>Ascomycota</taxon>
        <taxon>Pezizomycotina</taxon>
        <taxon>Sordariomycetes</taxon>
        <taxon>Hypocreomycetidae</taxon>
        <taxon>Hypocreales</taxon>
        <taxon>Bionectriaceae</taxon>
        <taxon>Clonostachys</taxon>
    </lineage>
</organism>
<protein>
    <recommendedName>
        <fullName evidence="7">Autophagy-related protein 1</fullName>
    </recommendedName>
</protein>
<reference evidence="12" key="1">
    <citation type="submission" date="2015-01" db="EMBL/GenBank/DDBJ databases">
        <authorList>
            <person name="Durling Mikael"/>
        </authorList>
    </citation>
    <scope>NUCLEOTIDE SEQUENCE</scope>
</reference>
<evidence type="ECO:0000256" key="2">
    <source>
        <dbReference type="ARBA" id="ARBA00005575"/>
    </source>
</evidence>
<feature type="region of interest" description="Disordered" evidence="9">
    <location>
        <begin position="1132"/>
        <end position="1159"/>
    </location>
</feature>
<dbReference type="SUPFAM" id="SSF56112">
    <property type="entry name" value="Protein kinase-like (PK-like)"/>
    <property type="match status" value="1"/>
</dbReference>
<comment type="subcellular location">
    <subcellularLocation>
        <location evidence="1">Preautophagosomal structure membrane</location>
        <topology evidence="1">Peripheral membrane protein</topology>
    </subcellularLocation>
</comment>
<feature type="compositionally biased region" description="Low complexity" evidence="9">
    <location>
        <begin position="1135"/>
        <end position="1147"/>
    </location>
</feature>
<dbReference type="GO" id="GO:0004674">
    <property type="term" value="F:protein serine/threonine kinase activity"/>
    <property type="evidence" value="ECO:0007669"/>
    <property type="project" value="InterPro"/>
</dbReference>
<dbReference type="FunFam" id="3.30.200.20:FF:000470">
    <property type="entry name" value="Serine/threonine-protein kinase RAD53"/>
    <property type="match status" value="1"/>
</dbReference>
<dbReference type="Pfam" id="PF00498">
    <property type="entry name" value="FHA"/>
    <property type="match status" value="1"/>
</dbReference>
<dbReference type="InterPro" id="IPR017441">
    <property type="entry name" value="Protein_kinase_ATP_BS"/>
</dbReference>
<keyword evidence="4 8" id="KW-0547">Nucleotide-binding</keyword>
<dbReference type="InterPro" id="IPR000253">
    <property type="entry name" value="FHA_dom"/>
</dbReference>